<dbReference type="Gene3D" id="3.90.780.10">
    <property type="entry name" value="5'-Nucleotidase, C-terminal domain"/>
    <property type="match status" value="1"/>
</dbReference>
<evidence type="ECO:0000256" key="1">
    <source>
        <dbReference type="ARBA" id="ARBA00022729"/>
    </source>
</evidence>
<dbReference type="GO" id="GO:0009166">
    <property type="term" value="P:nucleotide catabolic process"/>
    <property type="evidence" value="ECO:0007669"/>
    <property type="project" value="InterPro"/>
</dbReference>
<dbReference type="Pfam" id="PF00149">
    <property type="entry name" value="Metallophos"/>
    <property type="match status" value="1"/>
</dbReference>
<dbReference type="GO" id="GO:0000166">
    <property type="term" value="F:nucleotide binding"/>
    <property type="evidence" value="ECO:0007669"/>
    <property type="project" value="UniProtKB-KW"/>
</dbReference>
<dbReference type="AlphaFoldDB" id="A0A0R1R6F8"/>
<dbReference type="SUPFAM" id="SSF56300">
    <property type="entry name" value="Metallo-dependent phosphatases"/>
    <property type="match status" value="1"/>
</dbReference>
<comment type="caution">
    <text evidence="5">The sequence shown here is derived from an EMBL/GenBank/DDBJ whole genome shotgun (WGS) entry which is preliminary data.</text>
</comment>
<dbReference type="GO" id="GO:0046872">
    <property type="term" value="F:metal ion binding"/>
    <property type="evidence" value="ECO:0007669"/>
    <property type="project" value="InterPro"/>
</dbReference>
<dbReference type="Pfam" id="PF02872">
    <property type="entry name" value="5_nucleotid_C"/>
    <property type="match status" value="1"/>
</dbReference>
<dbReference type="eggNOG" id="COG0737">
    <property type="taxonomic scope" value="Bacteria"/>
</dbReference>
<accession>A0A0R1R6F8</accession>
<dbReference type="InterPro" id="IPR029052">
    <property type="entry name" value="Metallo-depent_PP-like"/>
</dbReference>
<dbReference type="Proteomes" id="UP000051999">
    <property type="component" value="Unassembled WGS sequence"/>
</dbReference>
<evidence type="ECO:0000313" key="5">
    <source>
        <dbReference type="EMBL" id="KRL52614.1"/>
    </source>
</evidence>
<dbReference type="STRING" id="1114972.FD35_GL001863"/>
<feature type="domain" description="Calcineurin-like phosphoesterase" evidence="3">
    <location>
        <begin position="4"/>
        <end position="236"/>
    </location>
</feature>
<evidence type="ECO:0000313" key="6">
    <source>
        <dbReference type="Proteomes" id="UP000051999"/>
    </source>
</evidence>
<protein>
    <submittedName>
        <fullName evidence="5">Putative 2,3-cyclic-nucleotide 2-phosphodiesterase</fullName>
    </submittedName>
</protein>
<dbReference type="PATRIC" id="fig|1114972.6.peg.1900"/>
<dbReference type="OrthoDB" id="9801679at2"/>
<dbReference type="InterPro" id="IPR008334">
    <property type="entry name" value="5'-Nucleotdase_C"/>
</dbReference>
<dbReference type="PANTHER" id="PTHR11575:SF6">
    <property type="entry name" value="2',3'-CYCLIC-NUCLEOTIDE 2'-PHOSPHODIESTERASE_3'-NUCLEOTIDASE"/>
    <property type="match status" value="1"/>
</dbReference>
<dbReference type="PRINTS" id="PR01607">
    <property type="entry name" value="APYRASEFAMLY"/>
</dbReference>
<dbReference type="PANTHER" id="PTHR11575">
    <property type="entry name" value="5'-NUCLEOTIDASE-RELATED"/>
    <property type="match status" value="1"/>
</dbReference>
<keyword evidence="6" id="KW-1185">Reference proteome</keyword>
<keyword evidence="2" id="KW-0547">Nucleotide-binding</keyword>
<dbReference type="GO" id="GO:0016788">
    <property type="term" value="F:hydrolase activity, acting on ester bonds"/>
    <property type="evidence" value="ECO:0007669"/>
    <property type="project" value="InterPro"/>
</dbReference>
<dbReference type="InterPro" id="IPR004843">
    <property type="entry name" value="Calcineurin-like_PHP"/>
</dbReference>
<evidence type="ECO:0000256" key="2">
    <source>
        <dbReference type="RuleBase" id="RU362119"/>
    </source>
</evidence>
<sequence length="519" mass="58078">MKLTILSTSDIHGYFYPTDFRNANQQSPFGLARAASVIDLVKSQSEPEDMVLTIENGDFIQGSPLTYYLNHFDQPSAPLLSKVANNVNYDVGILGNHEFNYGREYMEHVLSKRNYPILCANILDEQGQPYFGNPYKIFTHNGLRVAILGLTTSYISHWEPLDHVRGLSFVSALQTAKNYVPKLQQLADIVIVAYHGGFERDLETNRPTELETGENEASALSEVPGIDALVTGHQHRAIATHVNGVPTTQPGYRGAYVGQIELTLSDHAITHSEASLIKTAAIQPRIQINEPLAKSEIATEKWLDTIVGRLKKDAHINNPMMARLHGHPYLDFINQVQMEAAGTDLSSTALFTNEVAGLGRDVTMRDIEISYPYPNTLAVLEITGADLRAAIEQCAHYWQWDGQQVNVSKDYTDPKVQHYNYDLFAGINYTIDVTRPLDDRITELSYHGESVKKTDRLHIVLNQYRAIGGGEFHMFSADKIIKTVPIDMAELIARYFSKRQIVSVVPTSTYRVVANTKVL</sequence>
<dbReference type="PROSITE" id="PS00786">
    <property type="entry name" value="5_NUCLEOTIDASE_2"/>
    <property type="match status" value="1"/>
</dbReference>
<dbReference type="Gene3D" id="3.60.21.10">
    <property type="match status" value="1"/>
</dbReference>
<proteinExistence type="inferred from homology"/>
<dbReference type="InterPro" id="IPR006146">
    <property type="entry name" value="5'-Nucleotdase_CS"/>
</dbReference>
<dbReference type="InterPro" id="IPR036907">
    <property type="entry name" value="5'-Nucleotdase_C_sf"/>
</dbReference>
<organism evidence="5 6">
    <name type="scientific">Furfurilactobacillus rossiae DSM 15814</name>
    <dbReference type="NCBI Taxonomy" id="1114972"/>
    <lineage>
        <taxon>Bacteria</taxon>
        <taxon>Bacillati</taxon>
        <taxon>Bacillota</taxon>
        <taxon>Bacilli</taxon>
        <taxon>Lactobacillales</taxon>
        <taxon>Lactobacillaceae</taxon>
        <taxon>Furfurilactobacillus</taxon>
    </lineage>
</organism>
<keyword evidence="1" id="KW-0732">Signal</keyword>
<reference evidence="5 6" key="1">
    <citation type="journal article" date="2015" name="Genome Announc.">
        <title>Expanding the biotechnology potential of lactobacilli through comparative genomics of 213 strains and associated genera.</title>
        <authorList>
            <person name="Sun Z."/>
            <person name="Harris H.M."/>
            <person name="McCann A."/>
            <person name="Guo C."/>
            <person name="Argimon S."/>
            <person name="Zhang W."/>
            <person name="Yang X."/>
            <person name="Jeffery I.B."/>
            <person name="Cooney J.C."/>
            <person name="Kagawa T.F."/>
            <person name="Liu W."/>
            <person name="Song Y."/>
            <person name="Salvetti E."/>
            <person name="Wrobel A."/>
            <person name="Rasinkangas P."/>
            <person name="Parkhill J."/>
            <person name="Rea M.C."/>
            <person name="O'Sullivan O."/>
            <person name="Ritari J."/>
            <person name="Douillard F.P."/>
            <person name="Paul Ross R."/>
            <person name="Yang R."/>
            <person name="Briner A.E."/>
            <person name="Felis G.E."/>
            <person name="de Vos W.M."/>
            <person name="Barrangou R."/>
            <person name="Klaenhammer T.R."/>
            <person name="Caufield P.W."/>
            <person name="Cui Y."/>
            <person name="Zhang H."/>
            <person name="O'Toole P.W."/>
        </authorList>
    </citation>
    <scope>NUCLEOTIDE SEQUENCE [LARGE SCALE GENOMIC DNA]</scope>
    <source>
        <strain evidence="5 6">DSM 15814</strain>
    </source>
</reference>
<dbReference type="RefSeq" id="WP_017261111.1">
    <property type="nucleotide sequence ID" value="NZ_AUAW01000032.1"/>
</dbReference>
<gene>
    <name evidence="5" type="ORF">FD35_GL001863</name>
</gene>
<dbReference type="GO" id="GO:0030288">
    <property type="term" value="C:outer membrane-bounded periplasmic space"/>
    <property type="evidence" value="ECO:0007669"/>
    <property type="project" value="TreeGrafter"/>
</dbReference>
<dbReference type="EMBL" id="AZFF01000033">
    <property type="protein sequence ID" value="KRL52614.1"/>
    <property type="molecule type" value="Genomic_DNA"/>
</dbReference>
<evidence type="ECO:0000259" key="3">
    <source>
        <dbReference type="Pfam" id="PF00149"/>
    </source>
</evidence>
<keyword evidence="2" id="KW-0378">Hydrolase</keyword>
<evidence type="ECO:0000259" key="4">
    <source>
        <dbReference type="Pfam" id="PF02872"/>
    </source>
</evidence>
<feature type="domain" description="5'-Nucleotidase C-terminal" evidence="4">
    <location>
        <begin position="320"/>
        <end position="476"/>
    </location>
</feature>
<dbReference type="SUPFAM" id="SSF55816">
    <property type="entry name" value="5'-nucleotidase (syn. UDP-sugar hydrolase), C-terminal domain"/>
    <property type="match status" value="1"/>
</dbReference>
<name>A0A0R1R6F8_9LACO</name>
<comment type="similarity">
    <text evidence="2">Belongs to the 5'-nucleotidase family.</text>
</comment>
<dbReference type="InterPro" id="IPR006179">
    <property type="entry name" value="5_nucleotidase/apyrase"/>
</dbReference>